<dbReference type="InterPro" id="IPR035906">
    <property type="entry name" value="MetI-like_sf"/>
</dbReference>
<evidence type="ECO:0000256" key="2">
    <source>
        <dbReference type="ARBA" id="ARBA00022448"/>
    </source>
</evidence>
<keyword evidence="7 8" id="KW-0472">Membrane</keyword>
<dbReference type="RefSeq" id="WP_151566742.1">
    <property type="nucleotide sequence ID" value="NZ_WBMT01000021.1"/>
</dbReference>
<keyword evidence="11" id="KW-1185">Reference proteome</keyword>
<comment type="subcellular location">
    <subcellularLocation>
        <location evidence="1 8">Cell membrane</location>
        <topology evidence="1 8">Multi-pass membrane protein</topology>
    </subcellularLocation>
</comment>
<keyword evidence="2 8" id="KW-0813">Transport</keyword>
<dbReference type="EMBL" id="WBMT01000021">
    <property type="protein sequence ID" value="KAB2342684.1"/>
    <property type="molecule type" value="Genomic_DNA"/>
</dbReference>
<dbReference type="PANTHER" id="PTHR30614">
    <property type="entry name" value="MEMBRANE COMPONENT OF AMINO ACID ABC TRANSPORTER"/>
    <property type="match status" value="1"/>
</dbReference>
<dbReference type="Proteomes" id="UP000468735">
    <property type="component" value="Unassembled WGS sequence"/>
</dbReference>
<keyword evidence="5" id="KW-0029">Amino-acid transport</keyword>
<sequence length="242" mass="26630">MSEIINSPLLWKGAVVTLQLTLYSAVLALILAFFFGLLGSSRHGWARAIGRFYVEFFRGLPALVLMFWFFYSLPLVGIRFETMVAGVLALGLNYGAYGAEVVRGSINAVPTAQYEATVALNMLPRQRMWRVLLPQAVPLMLPPFGNLLIELLKATAIVSLITISDLMFRAQQLRASTGKGTEVFLVVLVMYFVMAQILQLLIRYLERRSERILGRRPRRRAATAIAGTTGTGSLSGVGGEGS</sequence>
<evidence type="ECO:0000313" key="10">
    <source>
        <dbReference type="EMBL" id="KAB2342684.1"/>
    </source>
</evidence>
<dbReference type="GO" id="GO:0043190">
    <property type="term" value="C:ATP-binding cassette (ABC) transporter complex"/>
    <property type="evidence" value="ECO:0007669"/>
    <property type="project" value="InterPro"/>
</dbReference>
<dbReference type="PROSITE" id="PS50928">
    <property type="entry name" value="ABC_TM1"/>
    <property type="match status" value="1"/>
</dbReference>
<protein>
    <submittedName>
        <fullName evidence="10">Ectoine/hydroxyectoine ABC transporter permease subunit EhuC</fullName>
    </submittedName>
</protein>
<evidence type="ECO:0000259" key="9">
    <source>
        <dbReference type="PROSITE" id="PS50928"/>
    </source>
</evidence>
<evidence type="ECO:0000256" key="5">
    <source>
        <dbReference type="ARBA" id="ARBA00022970"/>
    </source>
</evidence>
<keyword evidence="3" id="KW-1003">Cell membrane</keyword>
<organism evidence="10 11">
    <name type="scientific">Actinomadura rudentiformis</name>
    <dbReference type="NCBI Taxonomy" id="359158"/>
    <lineage>
        <taxon>Bacteria</taxon>
        <taxon>Bacillati</taxon>
        <taxon>Actinomycetota</taxon>
        <taxon>Actinomycetes</taxon>
        <taxon>Streptosporangiales</taxon>
        <taxon>Thermomonosporaceae</taxon>
        <taxon>Actinomadura</taxon>
    </lineage>
</organism>
<name>A0A6H9YR34_9ACTN</name>
<feature type="transmembrane region" description="Helical" evidence="8">
    <location>
        <begin position="20"/>
        <end position="40"/>
    </location>
</feature>
<feature type="transmembrane region" description="Helical" evidence="8">
    <location>
        <begin position="136"/>
        <end position="163"/>
    </location>
</feature>
<comment type="caution">
    <text evidence="10">The sequence shown here is derived from an EMBL/GenBank/DDBJ whole genome shotgun (WGS) entry which is preliminary data.</text>
</comment>
<dbReference type="SUPFAM" id="SSF161098">
    <property type="entry name" value="MetI-like"/>
    <property type="match status" value="1"/>
</dbReference>
<evidence type="ECO:0000256" key="3">
    <source>
        <dbReference type="ARBA" id="ARBA00022475"/>
    </source>
</evidence>
<dbReference type="OrthoDB" id="9814902at2"/>
<evidence type="ECO:0000256" key="8">
    <source>
        <dbReference type="RuleBase" id="RU363032"/>
    </source>
</evidence>
<evidence type="ECO:0000256" key="6">
    <source>
        <dbReference type="ARBA" id="ARBA00022989"/>
    </source>
</evidence>
<reference evidence="10 11" key="1">
    <citation type="submission" date="2019-09" db="EMBL/GenBank/DDBJ databases">
        <title>Actinomadura physcomitrii sp. nov., a novel actinomycete isolated from moss [Physcomitrium sphaericum (Ludw) Fuernr].</title>
        <authorList>
            <person name="Zhuang X."/>
            <person name="Liu C."/>
        </authorList>
    </citation>
    <scope>NUCLEOTIDE SEQUENCE [LARGE SCALE GENOMIC DNA]</scope>
    <source>
        <strain evidence="10 11">HMC1</strain>
    </source>
</reference>
<keyword evidence="6 8" id="KW-1133">Transmembrane helix</keyword>
<feature type="transmembrane region" description="Helical" evidence="8">
    <location>
        <begin position="52"/>
        <end position="71"/>
    </location>
</feature>
<dbReference type="NCBIfam" id="TIGR01726">
    <property type="entry name" value="HEQRo_perm_3TM"/>
    <property type="match status" value="1"/>
</dbReference>
<dbReference type="InterPro" id="IPR010065">
    <property type="entry name" value="AA_ABC_transptr_permease_3TM"/>
</dbReference>
<dbReference type="CDD" id="cd06261">
    <property type="entry name" value="TM_PBP2"/>
    <property type="match status" value="1"/>
</dbReference>
<feature type="domain" description="ABC transmembrane type-1" evidence="9">
    <location>
        <begin position="14"/>
        <end position="202"/>
    </location>
</feature>
<evidence type="ECO:0000256" key="7">
    <source>
        <dbReference type="ARBA" id="ARBA00023136"/>
    </source>
</evidence>
<comment type="similarity">
    <text evidence="8">Belongs to the binding-protein-dependent transport system permease family.</text>
</comment>
<dbReference type="InterPro" id="IPR014342">
    <property type="entry name" value="Ectoine_EhuC"/>
</dbReference>
<dbReference type="GO" id="GO:0022857">
    <property type="term" value="F:transmembrane transporter activity"/>
    <property type="evidence" value="ECO:0007669"/>
    <property type="project" value="InterPro"/>
</dbReference>
<keyword evidence="4 8" id="KW-0812">Transmembrane</keyword>
<accession>A0A6H9YR34</accession>
<dbReference type="Gene3D" id="1.10.3720.10">
    <property type="entry name" value="MetI-like"/>
    <property type="match status" value="1"/>
</dbReference>
<dbReference type="Pfam" id="PF00528">
    <property type="entry name" value="BPD_transp_1"/>
    <property type="match status" value="1"/>
</dbReference>
<evidence type="ECO:0000256" key="4">
    <source>
        <dbReference type="ARBA" id="ARBA00022692"/>
    </source>
</evidence>
<dbReference type="NCBIfam" id="TIGR03004">
    <property type="entry name" value="ectoine_ehuC"/>
    <property type="match status" value="1"/>
</dbReference>
<gene>
    <name evidence="10" type="primary">ehuC</name>
    <name evidence="10" type="ORF">F8566_37215</name>
</gene>
<dbReference type="InterPro" id="IPR000515">
    <property type="entry name" value="MetI-like"/>
</dbReference>
<evidence type="ECO:0000256" key="1">
    <source>
        <dbReference type="ARBA" id="ARBA00004651"/>
    </source>
</evidence>
<dbReference type="GO" id="GO:0006865">
    <property type="term" value="P:amino acid transport"/>
    <property type="evidence" value="ECO:0007669"/>
    <property type="project" value="UniProtKB-KW"/>
</dbReference>
<dbReference type="InterPro" id="IPR043429">
    <property type="entry name" value="ArtM/GltK/GlnP/TcyL/YhdX-like"/>
</dbReference>
<dbReference type="AlphaFoldDB" id="A0A6H9YR34"/>
<proteinExistence type="inferred from homology"/>
<feature type="transmembrane region" description="Helical" evidence="8">
    <location>
        <begin position="183"/>
        <end position="205"/>
    </location>
</feature>
<feature type="transmembrane region" description="Helical" evidence="8">
    <location>
        <begin position="77"/>
        <end position="97"/>
    </location>
</feature>
<evidence type="ECO:0000313" key="11">
    <source>
        <dbReference type="Proteomes" id="UP000468735"/>
    </source>
</evidence>
<dbReference type="PANTHER" id="PTHR30614:SF0">
    <property type="entry name" value="L-CYSTINE TRANSPORT SYSTEM PERMEASE PROTEIN TCYL"/>
    <property type="match status" value="1"/>
</dbReference>